<dbReference type="Pfam" id="PF20501">
    <property type="entry name" value="MbhE"/>
    <property type="match status" value="1"/>
</dbReference>
<feature type="transmembrane region" description="Helical" evidence="11">
    <location>
        <begin position="928"/>
        <end position="949"/>
    </location>
</feature>
<dbReference type="InterPro" id="IPR025383">
    <property type="entry name" value="MrpA_C/MbhD"/>
</dbReference>
<dbReference type="EMBL" id="BMXL01000020">
    <property type="protein sequence ID" value="GHD31139.1"/>
    <property type="molecule type" value="Genomic_DNA"/>
</dbReference>
<dbReference type="InterPro" id="IPR050616">
    <property type="entry name" value="CPA3_Na-H_Antiporter_A"/>
</dbReference>
<evidence type="ECO:0000256" key="9">
    <source>
        <dbReference type="RuleBase" id="RU000320"/>
    </source>
</evidence>
<dbReference type="Pfam" id="PF04039">
    <property type="entry name" value="MnhB"/>
    <property type="match status" value="1"/>
</dbReference>
<dbReference type="GO" id="GO:0006811">
    <property type="term" value="P:monoatomic ion transport"/>
    <property type="evidence" value="ECO:0007669"/>
    <property type="project" value="UniProtKB-KW"/>
</dbReference>
<evidence type="ECO:0000259" key="15">
    <source>
        <dbReference type="Pfam" id="PF13244"/>
    </source>
</evidence>
<comment type="caution">
    <text evidence="17">The sequence shown here is derived from an EMBL/GenBank/DDBJ whole genome shotgun (WGS) entry which is preliminary data.</text>
</comment>
<keyword evidence="7" id="KW-0406">Ion transport</keyword>
<evidence type="ECO:0000259" key="13">
    <source>
        <dbReference type="Pfam" id="PF00662"/>
    </source>
</evidence>
<reference evidence="17 18" key="1">
    <citation type="journal article" date="2014" name="Int. J. Syst. Evol. Microbiol.">
        <title>Complete genome sequence of Corynebacterium casei LMG S-19264T (=DSM 44701T), isolated from a smear-ripened cheese.</title>
        <authorList>
            <consortium name="US DOE Joint Genome Institute (JGI-PGF)"/>
            <person name="Walter F."/>
            <person name="Albersmeier A."/>
            <person name="Kalinowski J."/>
            <person name="Ruckert C."/>
        </authorList>
    </citation>
    <scope>NUCLEOTIDE SEQUENCE [LARGE SCALE GENOMIC DNA]</scope>
    <source>
        <strain evidence="17 18">KCTC 19473</strain>
    </source>
</reference>
<dbReference type="Proteomes" id="UP000654947">
    <property type="component" value="Unassembled WGS sequence"/>
</dbReference>
<feature type="domain" description="NADH:quinone oxidoreductase/Mrp antiporter transmembrane" evidence="12">
    <location>
        <begin position="125"/>
        <end position="405"/>
    </location>
</feature>
<feature type="domain" description="MrpA C-terminal/MbhD" evidence="15">
    <location>
        <begin position="603"/>
        <end position="667"/>
    </location>
</feature>
<evidence type="ECO:0000256" key="2">
    <source>
        <dbReference type="ARBA" id="ARBA00022448"/>
    </source>
</evidence>
<evidence type="ECO:0000313" key="18">
    <source>
        <dbReference type="Proteomes" id="UP000654947"/>
    </source>
</evidence>
<evidence type="ECO:0000256" key="1">
    <source>
        <dbReference type="ARBA" id="ARBA00004651"/>
    </source>
</evidence>
<feature type="transmembrane region" description="Helical" evidence="11">
    <location>
        <begin position="497"/>
        <end position="515"/>
    </location>
</feature>
<comment type="subcellular location">
    <subcellularLocation>
        <location evidence="1">Cell membrane</location>
        <topology evidence="1">Multi-pass membrane protein</topology>
    </subcellularLocation>
    <subcellularLocation>
        <location evidence="9">Membrane</location>
        <topology evidence="9">Multi-pass membrane protein</topology>
    </subcellularLocation>
</comment>
<dbReference type="GO" id="GO:0005886">
    <property type="term" value="C:plasma membrane"/>
    <property type="evidence" value="ECO:0007669"/>
    <property type="project" value="UniProtKB-SubCell"/>
</dbReference>
<keyword evidence="3" id="KW-0050">Antiport</keyword>
<evidence type="ECO:0000256" key="10">
    <source>
        <dbReference type="SAM" id="MobiDB-lite"/>
    </source>
</evidence>
<keyword evidence="4" id="KW-1003">Cell membrane</keyword>
<keyword evidence="6 11" id="KW-1133">Transmembrane helix</keyword>
<proteinExistence type="predicted"/>
<keyword evidence="18" id="KW-1185">Reference proteome</keyword>
<dbReference type="InterPro" id="IPR001750">
    <property type="entry name" value="ND/Mrp_TM"/>
</dbReference>
<dbReference type="AlphaFoldDB" id="A0A918XGP0"/>
<evidence type="ECO:0000259" key="14">
    <source>
        <dbReference type="Pfam" id="PF04039"/>
    </source>
</evidence>
<dbReference type="Pfam" id="PF00361">
    <property type="entry name" value="Proton_antipo_M"/>
    <property type="match status" value="1"/>
</dbReference>
<evidence type="ECO:0000256" key="6">
    <source>
        <dbReference type="ARBA" id="ARBA00022989"/>
    </source>
</evidence>
<evidence type="ECO:0000256" key="3">
    <source>
        <dbReference type="ARBA" id="ARBA00022449"/>
    </source>
</evidence>
<accession>A0A918XGP0</accession>
<feature type="transmembrane region" description="Helical" evidence="11">
    <location>
        <begin position="444"/>
        <end position="462"/>
    </location>
</feature>
<feature type="transmembrane region" description="Helical" evidence="11">
    <location>
        <begin position="316"/>
        <end position="342"/>
    </location>
</feature>
<dbReference type="InterPro" id="IPR046806">
    <property type="entry name" value="MrpA_C/MbhE"/>
</dbReference>
<dbReference type="InterPro" id="IPR001516">
    <property type="entry name" value="Proton_antipo_N"/>
</dbReference>
<sequence length="987" mass="104908">MTTVLIAHFIAAAVAPLLVSRWGRNAFLALAVVPGLSTVWAFFQIPTVLDGGALSSSYAWAPEFSLRLGLHMDALGLLMTLIAAGVGTLILIYCARYFSDSEAGLGRFAGVFVAFAGAMLGLVLADDLIQLFVYWELTTVFSYLLVGHSTELKESRRAAMTALTVTTFGGLAMLVGMVMLGETAGTYVIAEIVEAPPDGAIIDAALVLVMIGAMSKSALFPFSLWLPAAMRAPTPVSGYLHAAAMVKAGVYLVARLTPAFGDVAVWQTMAVFFGVLTMVLAGWKALHRTDLKLVLASGTISQLGFLIALLGTGNQYAALAGISMLLAHTLFKAPLFLVVGIIDHSTGTRDIRKLSGLRGSMPGAFWVSVVAAASMAGLPPTLGFAAKELAFGAYVGGGLVDIAVLVGLVVGSTFTVAYSLRFLWGAFSTKEGVPDTRVHAPGPLFLAPATVLAALSLLGGLFSSQLDPLFALYADTVEPLGPGGHEAHLALWHGWELPLLLSALCLVGGALLFRFRDGVERLNNATSVVDADRNYRRMLAGLDKLALQATGATQRGSLPVYLGTILIVLIIGAVWPIVTGRIWELPTPELRLWDTPIQVIPAVIMIVTALAAVFVRRRLYSVILIGISGYGCAALFYLQAAPDIALTQFLVETVSLVVFVLVLRRLPTNFSAPALRGRRIWNLAIGAAAGLVASFMTYYALAGRQEESIASMYPDAARDAGGENIISVLLLDVRAWDTMGEISVLAAAAAGVASLMFLRRRPQSRKVPDRVMALSVTPPPEQPNGHDDVDLGKLSFAPTSMHVRPRWNRTWLPGADTLPTERRSIIFEVVSRFLFPVIMVISLYLLLTGHTAVGGGFAGGIVAGLAFIVRYLAGGRYELYSTAWVQPGALIGTGLAVATGTGLAGALFGDAVLAGAHGYVDFWIFGEAHLTVSMFFDVGVYLLVIGLILDILRSLGARIDEQIERDASETDEESRAEATKRAEEVTS</sequence>
<feature type="transmembrane region" description="Helical" evidence="11">
    <location>
        <begin position="683"/>
        <end position="701"/>
    </location>
</feature>
<feature type="transmembrane region" description="Helical" evidence="11">
    <location>
        <begin position="158"/>
        <end position="180"/>
    </location>
</feature>
<organism evidence="17 18">
    <name type="scientific">Nocardiopsis kunsanensis</name>
    <dbReference type="NCBI Taxonomy" id="141693"/>
    <lineage>
        <taxon>Bacteria</taxon>
        <taxon>Bacillati</taxon>
        <taxon>Actinomycetota</taxon>
        <taxon>Actinomycetes</taxon>
        <taxon>Streptosporangiales</taxon>
        <taxon>Nocardiopsidaceae</taxon>
        <taxon>Nocardiopsis</taxon>
    </lineage>
</organism>
<keyword evidence="5 9" id="KW-0812">Transmembrane</keyword>
<feature type="transmembrane region" description="Helical" evidence="11">
    <location>
        <begin position="884"/>
        <end position="908"/>
    </location>
</feature>
<feature type="transmembrane region" description="Helical" evidence="11">
    <location>
        <begin position="200"/>
        <end position="226"/>
    </location>
</feature>
<dbReference type="InterPro" id="IPR007182">
    <property type="entry name" value="MnhB"/>
</dbReference>
<dbReference type="PANTHER" id="PTHR43373:SF1">
    <property type="entry name" value="NA(+)_H(+) ANTIPORTER SUBUNIT A"/>
    <property type="match status" value="1"/>
</dbReference>
<keyword evidence="2" id="KW-0813">Transport</keyword>
<dbReference type="InterPro" id="IPR042106">
    <property type="entry name" value="Nuo/plastoQ_OxRdtase_6_NuoJ"/>
</dbReference>
<feature type="transmembrane region" description="Helical" evidence="11">
    <location>
        <begin position="558"/>
        <end position="577"/>
    </location>
</feature>
<dbReference type="Pfam" id="PF13244">
    <property type="entry name" value="MbhD"/>
    <property type="match status" value="1"/>
</dbReference>
<evidence type="ECO:0000256" key="5">
    <source>
        <dbReference type="ARBA" id="ARBA00022692"/>
    </source>
</evidence>
<dbReference type="GO" id="GO:0015297">
    <property type="term" value="F:antiporter activity"/>
    <property type="evidence" value="ECO:0007669"/>
    <property type="project" value="UniProtKB-KW"/>
</dbReference>
<feature type="transmembrane region" description="Helical" evidence="11">
    <location>
        <begin position="363"/>
        <end position="382"/>
    </location>
</feature>
<feature type="transmembrane region" description="Helical" evidence="11">
    <location>
        <begin position="644"/>
        <end position="663"/>
    </location>
</feature>
<evidence type="ECO:0000256" key="4">
    <source>
        <dbReference type="ARBA" id="ARBA00022475"/>
    </source>
</evidence>
<feature type="transmembrane region" description="Helical" evidence="11">
    <location>
        <begin position="238"/>
        <end position="257"/>
    </location>
</feature>
<keyword evidence="8 11" id="KW-0472">Membrane</keyword>
<dbReference type="Pfam" id="PF00662">
    <property type="entry name" value="Proton_antipo_N"/>
    <property type="match status" value="1"/>
</dbReference>
<dbReference type="NCBIfam" id="NF009284">
    <property type="entry name" value="PRK12644.1"/>
    <property type="match status" value="1"/>
</dbReference>
<dbReference type="PANTHER" id="PTHR43373">
    <property type="entry name" value="NA(+)/H(+) ANTIPORTER SUBUNIT"/>
    <property type="match status" value="1"/>
</dbReference>
<feature type="transmembrane region" description="Helical" evidence="11">
    <location>
        <begin position="739"/>
        <end position="758"/>
    </location>
</feature>
<feature type="domain" description="Na+/H+ antiporter MnhB subunit-related protein" evidence="14">
    <location>
        <begin position="826"/>
        <end position="949"/>
    </location>
</feature>
<evidence type="ECO:0000313" key="17">
    <source>
        <dbReference type="EMBL" id="GHD31139.1"/>
    </source>
</evidence>
<feature type="domain" description="MrpA C-terminal/MbhE" evidence="16">
    <location>
        <begin position="678"/>
        <end position="764"/>
    </location>
</feature>
<evidence type="ECO:0000256" key="7">
    <source>
        <dbReference type="ARBA" id="ARBA00023065"/>
    </source>
</evidence>
<feature type="transmembrane region" description="Helical" evidence="11">
    <location>
        <begin position="74"/>
        <end position="93"/>
    </location>
</feature>
<feature type="transmembrane region" description="Helical" evidence="11">
    <location>
        <begin position="829"/>
        <end position="847"/>
    </location>
</feature>
<evidence type="ECO:0000256" key="11">
    <source>
        <dbReference type="SAM" id="Phobius"/>
    </source>
</evidence>
<feature type="transmembrane region" description="Helical" evidence="11">
    <location>
        <begin position="293"/>
        <end position="310"/>
    </location>
</feature>
<feature type="transmembrane region" description="Helical" evidence="11">
    <location>
        <begin position="597"/>
        <end position="615"/>
    </location>
</feature>
<evidence type="ECO:0000259" key="16">
    <source>
        <dbReference type="Pfam" id="PF20501"/>
    </source>
</evidence>
<evidence type="ECO:0000256" key="8">
    <source>
        <dbReference type="ARBA" id="ARBA00023136"/>
    </source>
</evidence>
<feature type="transmembrane region" description="Helical" evidence="11">
    <location>
        <begin position="622"/>
        <end position="638"/>
    </location>
</feature>
<feature type="domain" description="NADH-Ubiquinone oxidoreductase (complex I) chain 5 N-terminal" evidence="13">
    <location>
        <begin position="63"/>
        <end position="108"/>
    </location>
</feature>
<dbReference type="Gene3D" id="1.20.120.1200">
    <property type="entry name" value="NADH-ubiquinone/plastoquinone oxidoreductase chain 6, subunit NuoJ"/>
    <property type="match status" value="1"/>
</dbReference>
<feature type="transmembrane region" description="Helical" evidence="11">
    <location>
        <begin position="128"/>
        <end position="146"/>
    </location>
</feature>
<name>A0A918XGP0_9ACTN</name>
<gene>
    <name evidence="17" type="ORF">GCM10007147_33710</name>
</gene>
<feature type="transmembrane region" description="Helical" evidence="11">
    <location>
        <begin position="105"/>
        <end position="122"/>
    </location>
</feature>
<dbReference type="PRINTS" id="PR01434">
    <property type="entry name" value="NADHDHGNASE5"/>
</dbReference>
<evidence type="ECO:0000259" key="12">
    <source>
        <dbReference type="Pfam" id="PF00361"/>
    </source>
</evidence>
<protein>
    <submittedName>
        <fullName evidence="17">Na+/H+ antiporter subunit A</fullName>
    </submittedName>
</protein>
<feature type="transmembrane region" description="Helical" evidence="11">
    <location>
        <begin position="263"/>
        <end position="281"/>
    </location>
</feature>
<feature type="transmembrane region" description="Helical" evidence="11">
    <location>
        <begin position="853"/>
        <end position="872"/>
    </location>
</feature>
<feature type="region of interest" description="Disordered" evidence="10">
    <location>
        <begin position="965"/>
        <end position="987"/>
    </location>
</feature>
<feature type="transmembrane region" description="Helical" evidence="11">
    <location>
        <begin position="402"/>
        <end position="424"/>
    </location>
</feature>